<organism evidence="8 9">
    <name type="scientific">Fulvivirga lutea</name>
    <dbReference type="NCBI Taxonomy" id="2810512"/>
    <lineage>
        <taxon>Bacteria</taxon>
        <taxon>Pseudomonadati</taxon>
        <taxon>Bacteroidota</taxon>
        <taxon>Cytophagia</taxon>
        <taxon>Cytophagales</taxon>
        <taxon>Fulvivirgaceae</taxon>
        <taxon>Fulvivirga</taxon>
    </lineage>
</organism>
<dbReference type="InterPro" id="IPR017853">
    <property type="entry name" value="GH"/>
</dbReference>
<dbReference type="Pfam" id="PF00933">
    <property type="entry name" value="Glyco_hydro_3"/>
    <property type="match status" value="1"/>
</dbReference>
<evidence type="ECO:0000313" key="9">
    <source>
        <dbReference type="Proteomes" id="UP000662783"/>
    </source>
</evidence>
<evidence type="ECO:0000256" key="5">
    <source>
        <dbReference type="ARBA" id="ARBA00023295"/>
    </source>
</evidence>
<keyword evidence="9" id="KW-1185">Reference proteome</keyword>
<dbReference type="EMBL" id="CP070608">
    <property type="protein sequence ID" value="QSE98001.1"/>
    <property type="molecule type" value="Genomic_DNA"/>
</dbReference>
<dbReference type="GO" id="GO:0004563">
    <property type="term" value="F:beta-N-acetylhexosaminidase activity"/>
    <property type="evidence" value="ECO:0007669"/>
    <property type="project" value="UniProtKB-EC"/>
</dbReference>
<sequence length="360" mass="39265">MRALFITFLTVFASLVQAQKFDSLDFKIGQMLIVGVSGTSISDNPSVAADIEKGRVGGVILFEKNISASNSFVNLKQFTANLGGKAPVPLFIAIDQEGGLVNRLKEKYSFPKSVTAEYLGSTGSPDSTKFYAEITAATLAGLGINVNFAPVVDLKIPGNPVISKTGRAYSKNPDSVALHAQEVVNAMRQFGIISVLKHFPGHGSSMADSHYGVTDVTNFWSKEELVPYIRLINSNQVDAVMSAHIVNKKLDKEGLPGTLSSQMINGLLRKDLGYDGVVFSDDMQMHAITKYYGLEKALKLSIMAGVDVLMFSNNIQGSENRTVDTVHNLIKKMVKNGEISEERINESYQRIVKLKMKYNG</sequence>
<dbReference type="InterPro" id="IPR036962">
    <property type="entry name" value="Glyco_hydro_3_N_sf"/>
</dbReference>
<evidence type="ECO:0000256" key="1">
    <source>
        <dbReference type="ARBA" id="ARBA00001231"/>
    </source>
</evidence>
<evidence type="ECO:0000259" key="7">
    <source>
        <dbReference type="Pfam" id="PF00933"/>
    </source>
</evidence>
<dbReference type="EC" id="3.2.1.52" evidence="3"/>
<feature type="chain" id="PRO_5037584276" description="beta-N-acetylhexosaminidase" evidence="6">
    <location>
        <begin position="19"/>
        <end position="360"/>
    </location>
</feature>
<feature type="domain" description="Glycoside hydrolase family 3 N-terminal" evidence="7">
    <location>
        <begin position="24"/>
        <end position="354"/>
    </location>
</feature>
<dbReference type="PANTHER" id="PTHR30480:SF13">
    <property type="entry name" value="BETA-HEXOSAMINIDASE"/>
    <property type="match status" value="1"/>
</dbReference>
<feature type="signal peptide" evidence="6">
    <location>
        <begin position="1"/>
        <end position="18"/>
    </location>
</feature>
<protein>
    <recommendedName>
        <fullName evidence="3">beta-N-acetylhexosaminidase</fullName>
        <ecNumber evidence="3">3.2.1.52</ecNumber>
    </recommendedName>
</protein>
<comment type="catalytic activity">
    <reaction evidence="1">
        <text>Hydrolysis of terminal non-reducing N-acetyl-D-hexosamine residues in N-acetyl-beta-D-hexosaminides.</text>
        <dbReference type="EC" id="3.2.1.52"/>
    </reaction>
</comment>
<dbReference type="GO" id="GO:0005975">
    <property type="term" value="P:carbohydrate metabolic process"/>
    <property type="evidence" value="ECO:0007669"/>
    <property type="project" value="InterPro"/>
</dbReference>
<keyword evidence="6" id="KW-0732">Signal</keyword>
<proteinExistence type="inferred from homology"/>
<gene>
    <name evidence="8" type="ORF">JR347_02660</name>
</gene>
<evidence type="ECO:0000256" key="4">
    <source>
        <dbReference type="ARBA" id="ARBA00022801"/>
    </source>
</evidence>
<evidence type="ECO:0000256" key="2">
    <source>
        <dbReference type="ARBA" id="ARBA00005336"/>
    </source>
</evidence>
<dbReference type="Gene3D" id="3.20.20.300">
    <property type="entry name" value="Glycoside hydrolase, family 3, N-terminal domain"/>
    <property type="match status" value="1"/>
</dbReference>
<dbReference type="PANTHER" id="PTHR30480">
    <property type="entry name" value="BETA-HEXOSAMINIDASE-RELATED"/>
    <property type="match status" value="1"/>
</dbReference>
<dbReference type="KEGG" id="fuv:JR347_02660"/>
<dbReference type="InterPro" id="IPR001764">
    <property type="entry name" value="Glyco_hydro_3_N"/>
</dbReference>
<evidence type="ECO:0000256" key="3">
    <source>
        <dbReference type="ARBA" id="ARBA00012663"/>
    </source>
</evidence>
<keyword evidence="5" id="KW-0326">Glycosidase</keyword>
<reference evidence="8" key="1">
    <citation type="submission" date="2021-02" db="EMBL/GenBank/DDBJ databases">
        <title>Fulvivirga sp. S481 isolated from sea water.</title>
        <authorList>
            <person name="Bae S.S."/>
            <person name="Baek K."/>
        </authorList>
    </citation>
    <scope>NUCLEOTIDE SEQUENCE</scope>
    <source>
        <strain evidence="8">S481</strain>
    </source>
</reference>
<dbReference type="SUPFAM" id="SSF51445">
    <property type="entry name" value="(Trans)glycosidases"/>
    <property type="match status" value="1"/>
</dbReference>
<dbReference type="Proteomes" id="UP000662783">
    <property type="component" value="Chromosome"/>
</dbReference>
<keyword evidence="4 8" id="KW-0378">Hydrolase</keyword>
<dbReference type="GO" id="GO:0009254">
    <property type="term" value="P:peptidoglycan turnover"/>
    <property type="evidence" value="ECO:0007669"/>
    <property type="project" value="TreeGrafter"/>
</dbReference>
<dbReference type="RefSeq" id="WP_205722509.1">
    <property type="nucleotide sequence ID" value="NZ_CP070608.1"/>
</dbReference>
<evidence type="ECO:0000256" key="6">
    <source>
        <dbReference type="SAM" id="SignalP"/>
    </source>
</evidence>
<accession>A0A975A175</accession>
<evidence type="ECO:0000313" key="8">
    <source>
        <dbReference type="EMBL" id="QSE98001.1"/>
    </source>
</evidence>
<comment type="similarity">
    <text evidence="2">Belongs to the glycosyl hydrolase 3 family.</text>
</comment>
<name>A0A975A175_9BACT</name>
<dbReference type="AlphaFoldDB" id="A0A975A175"/>
<dbReference type="InterPro" id="IPR050226">
    <property type="entry name" value="NagZ_Beta-hexosaminidase"/>
</dbReference>